<accession>A0A9W7Q5N8</accession>
<name>A0A9W7Q5N8_BACCE</name>
<proteinExistence type="predicted"/>
<evidence type="ECO:0000313" key="1">
    <source>
        <dbReference type="EMBL" id="KAA6467501.1"/>
    </source>
</evidence>
<comment type="caution">
    <text evidence="1">The sequence shown here is derived from an EMBL/GenBank/DDBJ whole genome shotgun (WGS) entry which is preliminary data.</text>
</comment>
<protein>
    <submittedName>
        <fullName evidence="1">Uncharacterized protein</fullName>
    </submittedName>
</protein>
<organism evidence="1 2">
    <name type="scientific">Bacillus cereus</name>
    <dbReference type="NCBI Taxonomy" id="1396"/>
    <lineage>
        <taxon>Bacteria</taxon>
        <taxon>Bacillati</taxon>
        <taxon>Bacillota</taxon>
        <taxon>Bacilli</taxon>
        <taxon>Bacillales</taxon>
        <taxon>Bacillaceae</taxon>
        <taxon>Bacillus</taxon>
        <taxon>Bacillus cereus group</taxon>
    </lineage>
</organism>
<evidence type="ECO:0000313" key="2">
    <source>
        <dbReference type="Proteomes" id="UP000323321"/>
    </source>
</evidence>
<gene>
    <name evidence="1" type="ORF">DX932_12790</name>
</gene>
<dbReference type="AlphaFoldDB" id="A0A9W7Q5N8"/>
<dbReference type="EMBL" id="QSMZ01000008">
    <property type="protein sequence ID" value="KAA6467501.1"/>
    <property type="molecule type" value="Genomic_DNA"/>
</dbReference>
<dbReference type="Proteomes" id="UP000323321">
    <property type="component" value="Unassembled WGS sequence"/>
</dbReference>
<reference evidence="1 2" key="1">
    <citation type="submission" date="2018-08" db="EMBL/GenBank/DDBJ databases">
        <title>Bacillus phenotypic plasticity.</title>
        <authorList>
            <person name="Hurtado E."/>
        </authorList>
    </citation>
    <scope>NUCLEOTIDE SEQUENCE [LARGE SCALE GENOMIC DNA]</scope>
    <source>
        <strain evidence="1 2">111b</strain>
    </source>
</reference>
<sequence length="202" mass="23595">MIDNRISKDYDHEIDDSLKEITDTTILLNFQKAIVSLYPHLIPIHAFAYDAWDDIVMPLFYEMVYKTFAFKYGIDINFKETHTYMFSLNSYKGIHHIECVPKCTTFKIYINEEWIEMDNKSLKENVFVFKSFGDGLHFLTGGIEIADAYRVGFDLVEVDIVSTITGLPSKTSIFIDKEHVDFVFVAETYDTNIQNLKFHVRK</sequence>
<dbReference type="RefSeq" id="WP_150158237.1">
    <property type="nucleotide sequence ID" value="NZ_QSMZ01000008.1"/>
</dbReference>